<evidence type="ECO:0000256" key="1">
    <source>
        <dbReference type="ARBA" id="ARBA00004308"/>
    </source>
</evidence>
<dbReference type="EMBL" id="KM892424">
    <property type="protein sequence ID" value="AJA37838.1"/>
    <property type="molecule type" value="mRNA"/>
</dbReference>
<feature type="region of interest" description="Disordered" evidence="8">
    <location>
        <begin position="2383"/>
        <end position="2418"/>
    </location>
</feature>
<dbReference type="FunFam" id="2.70.130.10:FF:000028">
    <property type="entry name" value="Mannose-6-phosphate/insulin-like growth factor II receptor"/>
    <property type="match status" value="1"/>
</dbReference>
<accession>A0A0A7RRH1</accession>
<keyword evidence="5 9" id="KW-1133">Transmembrane helix</keyword>
<dbReference type="GO" id="GO:0005520">
    <property type="term" value="F:insulin-like growth factor binding"/>
    <property type="evidence" value="ECO:0007669"/>
    <property type="project" value="TreeGrafter"/>
</dbReference>
<dbReference type="GO" id="GO:0005886">
    <property type="term" value="C:plasma membrane"/>
    <property type="evidence" value="ECO:0007669"/>
    <property type="project" value="TreeGrafter"/>
</dbReference>
<dbReference type="SMART" id="SM01404">
    <property type="entry name" value="CIMR"/>
    <property type="match status" value="14"/>
</dbReference>
<evidence type="ECO:0000256" key="10">
    <source>
        <dbReference type="SAM" id="SignalP"/>
    </source>
</evidence>
<proteinExistence type="evidence at transcript level"/>
<keyword evidence="7" id="KW-1015">Disulfide bond</keyword>
<feature type="domain" description="MRH" evidence="11">
    <location>
        <begin position="1983"/>
        <end position="2130"/>
    </location>
</feature>
<evidence type="ECO:0000313" key="12">
    <source>
        <dbReference type="EMBL" id="AJA37838.1"/>
    </source>
</evidence>
<dbReference type="Pfam" id="PF00878">
    <property type="entry name" value="CIMR"/>
    <property type="match status" value="15"/>
</dbReference>
<dbReference type="GO" id="GO:0007041">
    <property type="term" value="P:lysosomal transport"/>
    <property type="evidence" value="ECO:0007669"/>
    <property type="project" value="InterPro"/>
</dbReference>
<feature type="domain" description="MRH" evidence="11">
    <location>
        <begin position="473"/>
        <end position="620"/>
    </location>
</feature>
<feature type="signal peptide" evidence="10">
    <location>
        <begin position="1"/>
        <end position="35"/>
    </location>
</feature>
<reference evidence="12" key="1">
    <citation type="journal article" date="2015" name="Dev. Comp. Immunol.">
        <title>Lectin-like molecules in transcriptome of Littorina littorea hemocytes.</title>
        <authorList>
            <person name="Gorbushin A.M."/>
            <person name="Borisova E.A."/>
        </authorList>
    </citation>
    <scope>NUCLEOTIDE SEQUENCE</scope>
</reference>
<evidence type="ECO:0000256" key="4">
    <source>
        <dbReference type="ARBA" id="ARBA00022729"/>
    </source>
</evidence>
<feature type="domain" description="MRH" evidence="11">
    <location>
        <begin position="626"/>
        <end position="766"/>
    </location>
</feature>
<sequence length="2418" mass="263288">MAATRKRIITPNTRVLIAIFCSIIALYSQASFTEATDCKFGEYDLTRLQSFNPWKAGHNKTDISFDIHLCDTPSHSSCSGGISVSGLNITANTTASYGNCSLHNSTTESPDGELLVLVKGDPCPLLSGELYTTIIYFKCGKKLGRPVYLGDFGCSFYFEWESFEFCKDLVHPANEIPCYVFNNSQLIDLSPLTKLKGGYLVDSENNRDFYINVCRDINPDGATSSCQNGSGSCRVIGGTGASMGQPTTKLQIQDHEITMTYTATQKAEGCIDNPVTVVFFRCPERGGSKEPMLINDFMCKIDIEWFTEYACPQETLTSDTCQLTMESHNIDVDLSPLMHSSASPYNVSVTEGKDSYIYYLNVCGQLGITCGKVHTGHEAACQVKQNDLLDPGKIMGDSHHMTLRYSDGELSLTYKDGDQCHTNVRRNTIINFQCQQDAAQDGRGQPEFRGEDNCTYVFDWKTRYACINHPGDTACDVKHGGKLFDLSDLTIEKGKNWLALSDQSEENGYQYYINVCHDVLRSDGAESCPAGAAICRDHDGKSVSLGSYTTGLQYDPVTQNIYINYTMSSASDHECSGLINTIITFICRPGALESGPALIEKSLDGCVYRFEWYTAAACPMSHQHGKDCTVVDEQAGYSFDLSGLTKTSGDGYKVSVGDYDYYINVCDKIGGQHCKVAPHDNAAVCQVKKDGSQEIKTGEPSQNLEYFNGVLNLTYTNGEKYHDQNLRETEIAFICDTEAGAGNPEFLAEQNHTYSFKWLTAFACPTQPIECVAEDANGKQYDLSSLSKSASGENWVVLDDSVPAKRQKFYINVCRSLAPIHGITSTGCDLNAAACVTSINSQNLQESVAIGNLGQAKTRPKLNVGRDNYVSLVYTDGAECPDGGTGARYNTTISFICVEGQQSRGPGVPRKVGPCSYEIIWDTSAACALKETDSGRSSVGACQITDNNFTYSLQTLSKSDGSFYTAQTPDKSRTFRLNICGAVTSPSCTPISSKSTSGKSTSVCEVKSSGTVALAVAELASLGFTEEKNIMVTYTGLRQSSGNQATVQIELACNLEADETANITFVSQVGDLYLFRLETPISCPPQQVDCMVQDRAGRQYDLTPLAKITGNFYVQDSRTSFRDLSYLINVCRPVNVPAGSTCPGGPIGGCQLGGRASYGLGYVQSKPIVADGGTITLRYVGGSVCHRGTPQEAHRSLRINFYCSKVESNPQFDGESLTCEYIFTWRTPSACPLQRSVGSECKVADPLFNYQFDLTPLRKSDSNYVAPKDKYSYLLNVCGPLHTPPTGCEGMGVCQTGASLSSPVAAGKANSKLIYDAGELSLVYDEGKENCHRNFTRKTIITFVCDHSQAGVGSGPHALTELGDCTYPFTWSTSLACPPHTIVDCTFADRYDLSSLALSGANYVKSYDNVSYIINICRSLVHRKGETCPFNAAACEINATETDLNKKYKSLGEVTSNPVSMEDGKLVIRYANGAPCSTGGKMSTLIILSCDSTPGAGEAGPSSHFVRDNCEHGFVWNTPAACPIVPGSDTNVGGDCKAMNPRTNYEFDLTKLKKTNEAYVVNDREGHHYRLNVCGPVTGTSCSSGNTTGSCQSEINNQARSFNAGNANAKLIYQGNGLLMLNYSGGDICHHNNVARTTIINFICNEGAGNGVPTYIDGSDGCVYYFDWHTELVCEEKVLCEVSADGQTFDLTPLVKNSGHHLATIDIPGTSNADSKNTQGTFYINVCRPLNPIFNTLCPAGSAACREVRGEQPQSLGQAQSPPVYNSVRKEVILTYDHGQPCASDSSQNASSRIIFRCKRGPSQGTPRLVDVSESCEYVFEWETNVICSDDAVEKETSNCTYYDQRTEFLYDLTPLNDVQEVASPQGGKFSIQACGALPSNLSDSCHGAAVCLAGSNGVGSVTLQDGSYGSASSGVFQMDEEQLKLTFSNGQKCQHGDKIALTHIFFECDHDAGNGRPTHLPHFQCELNFKWRTSLVCPLLVQDCAVSSGDMTFDLSILSQTRESWEFDSMDDGNRYWLNLCQGVHGEAHKQQCDPNAAVCRKAKDGTVDKLGDVRSQSTTVEDGTVVFTYSQGTSACSSGRRRSNNPLAKTVVRLTCGPTVGTPRLTPRKDREDCLFEFTWKTRAVCKKDSMPQELKDINQVVHDPRSGGSIDLRPLLKGGNHHAFDGKYQYMVNLEGHLSLDHSNPASSACNTAAICQQLRDNATHHRNLGSYASRKYYLNEDQLEVEYTSSEKCTGKYSNKNVKSIITFSCASDSNTRTDPVLLYRTVDCTYIFAWDTPAACIQAKVEIATGSSGENSKTAGGGEKSGGFNNTTLAAIVSVFSALLIICLLAIYLHKPERRADAASKLKRIVFCRRTTESEIRYSVLAQMADDPEVNHVGSNPFEEDEMENELQNGDTVKVTSGYHDDSDDDMLL</sequence>
<evidence type="ECO:0000256" key="3">
    <source>
        <dbReference type="ARBA" id="ARBA00022692"/>
    </source>
</evidence>
<comment type="subcellular location">
    <subcellularLocation>
        <location evidence="1">Endomembrane system</location>
    </subcellularLocation>
</comment>
<feature type="chain" id="PRO_5002033073" evidence="10">
    <location>
        <begin position="36"/>
        <end position="2418"/>
    </location>
</feature>
<evidence type="ECO:0000256" key="7">
    <source>
        <dbReference type="ARBA" id="ARBA00023157"/>
    </source>
</evidence>
<feature type="domain" description="MRH" evidence="11">
    <location>
        <begin position="1088"/>
        <end position="1233"/>
    </location>
</feature>
<feature type="compositionally biased region" description="Polar residues" evidence="8">
    <location>
        <begin position="2395"/>
        <end position="2404"/>
    </location>
</feature>
<feature type="domain" description="MRH" evidence="11">
    <location>
        <begin position="36"/>
        <end position="168"/>
    </location>
</feature>
<dbReference type="PANTHER" id="PTHR15071">
    <property type="entry name" value="MANNOSE-6-PHOSPHATE RECEPTOR FAMILY MEMBER"/>
    <property type="match status" value="1"/>
</dbReference>
<dbReference type="PANTHER" id="PTHR15071:SF17">
    <property type="entry name" value="CATION-INDEPENDENT MANNOSE-6-PHOSPHATE RECEPTOR"/>
    <property type="match status" value="1"/>
</dbReference>
<protein>
    <submittedName>
        <fullName evidence="12">Cation-independent mannose-6-phosphate receptor-like protein</fullName>
    </submittedName>
</protein>
<dbReference type="InterPro" id="IPR000479">
    <property type="entry name" value="CIMR_rpt"/>
</dbReference>
<dbReference type="GO" id="GO:0005537">
    <property type="term" value="F:D-mannose binding"/>
    <property type="evidence" value="ECO:0007669"/>
    <property type="project" value="InterPro"/>
</dbReference>
<feature type="domain" description="MRH" evidence="11">
    <location>
        <begin position="1239"/>
        <end position="1379"/>
    </location>
</feature>
<dbReference type="GO" id="GO:0005770">
    <property type="term" value="C:late endosome"/>
    <property type="evidence" value="ECO:0007669"/>
    <property type="project" value="TreeGrafter"/>
</dbReference>
<evidence type="ECO:0000259" key="11">
    <source>
        <dbReference type="PROSITE" id="PS51914"/>
    </source>
</evidence>
<keyword evidence="4 10" id="KW-0732">Signal</keyword>
<dbReference type="PROSITE" id="PS51914">
    <property type="entry name" value="MRH"/>
    <property type="match status" value="15"/>
</dbReference>
<feature type="domain" description="MRH" evidence="11">
    <location>
        <begin position="769"/>
        <end position="929"/>
    </location>
</feature>
<evidence type="ECO:0000256" key="2">
    <source>
        <dbReference type="ARBA" id="ARBA00022448"/>
    </source>
</evidence>
<name>A0A0A7RRH1_LITLI</name>
<evidence type="ECO:0000256" key="5">
    <source>
        <dbReference type="ARBA" id="ARBA00022989"/>
    </source>
</evidence>
<evidence type="ECO:0000256" key="6">
    <source>
        <dbReference type="ARBA" id="ARBA00023136"/>
    </source>
</evidence>
<feature type="domain" description="MRH" evidence="11">
    <location>
        <begin position="1838"/>
        <end position="1980"/>
    </location>
</feature>
<feature type="domain" description="MRH" evidence="11">
    <location>
        <begin position="940"/>
        <end position="1085"/>
    </location>
</feature>
<evidence type="ECO:0000256" key="8">
    <source>
        <dbReference type="SAM" id="MobiDB-lite"/>
    </source>
</evidence>
<evidence type="ECO:0000256" key="9">
    <source>
        <dbReference type="SAM" id="Phobius"/>
    </source>
</evidence>
<feature type="domain" description="MRH" evidence="11">
    <location>
        <begin position="1678"/>
        <end position="1830"/>
    </location>
</feature>
<dbReference type="SUPFAM" id="SSF50911">
    <property type="entry name" value="Mannose 6-phosphate receptor domain"/>
    <property type="match status" value="15"/>
</dbReference>
<feature type="domain" description="MRH" evidence="11">
    <location>
        <begin position="1383"/>
        <end position="1524"/>
    </location>
</feature>
<keyword evidence="12" id="KW-0675">Receptor</keyword>
<dbReference type="GO" id="GO:0005802">
    <property type="term" value="C:trans-Golgi network"/>
    <property type="evidence" value="ECO:0007669"/>
    <property type="project" value="TreeGrafter"/>
</dbReference>
<keyword evidence="3 9" id="KW-0812">Transmembrane</keyword>
<dbReference type="GO" id="GO:0038023">
    <property type="term" value="F:signaling receptor activity"/>
    <property type="evidence" value="ECO:0007669"/>
    <property type="project" value="InterPro"/>
</dbReference>
<feature type="transmembrane region" description="Helical" evidence="9">
    <location>
        <begin position="2318"/>
        <end position="2338"/>
    </location>
</feature>
<feature type="domain" description="MRH" evidence="11">
    <location>
        <begin position="2159"/>
        <end position="2287"/>
    </location>
</feature>
<feature type="domain" description="MRH" evidence="11">
    <location>
        <begin position="1534"/>
        <end position="1676"/>
    </location>
</feature>
<gene>
    <name evidence="12" type="primary">CI-MRP</name>
</gene>
<feature type="domain" description="MRH" evidence="11">
    <location>
        <begin position="319"/>
        <end position="468"/>
    </location>
</feature>
<keyword evidence="6 9" id="KW-0472">Membrane</keyword>
<feature type="domain" description="MRH" evidence="11">
    <location>
        <begin position="176"/>
        <end position="313"/>
    </location>
</feature>
<keyword evidence="2" id="KW-0813">Transport</keyword>
<dbReference type="InterPro" id="IPR044865">
    <property type="entry name" value="MRH_dom"/>
</dbReference>
<dbReference type="FunFam" id="2.70.130.10:FF:000016">
    <property type="entry name" value="Insulin-like growth factor 2 receptor"/>
    <property type="match status" value="2"/>
</dbReference>
<dbReference type="Gene3D" id="2.70.130.10">
    <property type="entry name" value="Mannose-6-phosphate receptor binding domain"/>
    <property type="match status" value="15"/>
</dbReference>
<dbReference type="InterPro" id="IPR009011">
    <property type="entry name" value="Man6P_isomerase_rcpt-bd_dom_sf"/>
</dbReference>
<organism evidence="12">
    <name type="scientific">Littorina littorea</name>
    <name type="common">Common periwinkle</name>
    <dbReference type="NCBI Taxonomy" id="31216"/>
    <lineage>
        <taxon>Eukaryota</taxon>
        <taxon>Metazoa</taxon>
        <taxon>Spiralia</taxon>
        <taxon>Lophotrochozoa</taxon>
        <taxon>Mollusca</taxon>
        <taxon>Gastropoda</taxon>
        <taxon>Caenogastropoda</taxon>
        <taxon>Littorinimorpha</taxon>
        <taxon>Littorinoidea</taxon>
        <taxon>Littorinidae</taxon>
        <taxon>Littorina</taxon>
    </lineage>
</organism>